<organism evidence="9 10">
    <name type="scientific">Salinisphaera orenii MK-B5</name>
    <dbReference type="NCBI Taxonomy" id="856730"/>
    <lineage>
        <taxon>Bacteria</taxon>
        <taxon>Pseudomonadati</taxon>
        <taxon>Pseudomonadota</taxon>
        <taxon>Gammaproteobacteria</taxon>
        <taxon>Salinisphaerales</taxon>
        <taxon>Salinisphaeraceae</taxon>
        <taxon>Salinisphaera</taxon>
    </lineage>
</organism>
<dbReference type="AlphaFoldDB" id="A0A423PFD0"/>
<feature type="domain" description="TonB-dependent receptor plug" evidence="8">
    <location>
        <begin position="36"/>
        <end position="140"/>
    </location>
</feature>
<dbReference type="PROSITE" id="PS52016">
    <property type="entry name" value="TONB_DEPENDENT_REC_3"/>
    <property type="match status" value="1"/>
</dbReference>
<dbReference type="PANTHER" id="PTHR30442:SF0">
    <property type="entry name" value="FE(3+) DICITRATE TRANSPORT PROTEIN FECA"/>
    <property type="match status" value="1"/>
</dbReference>
<evidence type="ECO:0000256" key="6">
    <source>
        <dbReference type="ARBA" id="ARBA00023237"/>
    </source>
</evidence>
<evidence type="ECO:0000256" key="7">
    <source>
        <dbReference type="PROSITE-ProRule" id="PRU01360"/>
    </source>
</evidence>
<evidence type="ECO:0000313" key="9">
    <source>
        <dbReference type="EMBL" id="ROO24298.1"/>
    </source>
</evidence>
<keyword evidence="6 7" id="KW-0998">Cell outer membrane</keyword>
<dbReference type="InterPro" id="IPR036942">
    <property type="entry name" value="Beta-barrel_TonB_sf"/>
</dbReference>
<dbReference type="GO" id="GO:0033214">
    <property type="term" value="P:siderophore-iron import into cell"/>
    <property type="evidence" value="ECO:0007669"/>
    <property type="project" value="TreeGrafter"/>
</dbReference>
<dbReference type="PANTHER" id="PTHR30442">
    <property type="entry name" value="IRON III DICITRATE TRANSPORT PROTEIN FECA"/>
    <property type="match status" value="1"/>
</dbReference>
<comment type="caution">
    <text evidence="9">The sequence shown here is derived from an EMBL/GenBank/DDBJ whole genome shotgun (WGS) entry which is preliminary data.</text>
</comment>
<comment type="similarity">
    <text evidence="7">Belongs to the TonB-dependent receptor family.</text>
</comment>
<dbReference type="Gene3D" id="2.40.170.20">
    <property type="entry name" value="TonB-dependent receptor, beta-barrel domain"/>
    <property type="match status" value="1"/>
</dbReference>
<sequence length="743" mass="82666">MACSGLMFEAVPVFAEERKRGMLAPINVEETVPTDITETPGAAATLYDDELEEKQPYTLMDGLDYAAGVRTVYDDVLGRRSGIAVRGAPTRRSRKTLLLEDGVPINGSTYIDPSAHYTPPVERLERVDVLKGAGHVLHGPLNNHGIVNFRNKQPTETPETTIKLGAGGQGTFKRHIMHTRTDGPVGTVFAYTGMNADGSFDVEDFQYDDFFASADWAINDRHDLGFSFVYFRERSHYDESNLLPAEYDRSPRSKRGRFAQRYNNISVNYFKYDLTHDWRPTDRLSISTRLFHTDLERPRFTVEPDEVDVVDGSPDFSRDGYEDPAFFFERGASGVMIGRDRTYKTHGAESRFQLADLEALGAEHTLQWGVRYEWHEFSDREPVGGTGELLDESNRGRAGIGVFEPTTGEGSSLTEYDADAISGFVQNAIRIGDVTLTPGVRVERYTQEREVIFEDSEPGSPREKDDNTLVLPSISLLYEGFEETQLFANVGRGYTPAFARTAEDFPLEPETGVNSQFGFRTTAIRGTRLEGAVFYNRIQDTVVQEPITIDGDNLVVNAADSYSYGLDLSARIDSRAFHLDSDYNVFGELAYNYTRAEFTSGDLDGNDVPQVPNHVGTFTLGLEHRAGWRVSASLHYLDSFFAGSGNALTLTVADEDGNPIDPDNLARPTGSVEIREPAVLGEIPDHTLLSARASYDLPDTGFADTTVWIQGRNLTDKQFITDYVNGIRPGPERTVVVGFTSRF</sequence>
<dbReference type="SUPFAM" id="SSF56935">
    <property type="entry name" value="Porins"/>
    <property type="match status" value="1"/>
</dbReference>
<dbReference type="Pfam" id="PF07715">
    <property type="entry name" value="Plug"/>
    <property type="match status" value="1"/>
</dbReference>
<evidence type="ECO:0000256" key="2">
    <source>
        <dbReference type="ARBA" id="ARBA00022448"/>
    </source>
</evidence>
<accession>A0A423PFD0</accession>
<evidence type="ECO:0000259" key="8">
    <source>
        <dbReference type="Pfam" id="PF07715"/>
    </source>
</evidence>
<keyword evidence="5 7" id="KW-0472">Membrane</keyword>
<dbReference type="Gene3D" id="2.170.130.10">
    <property type="entry name" value="TonB-dependent receptor, plug domain"/>
    <property type="match status" value="1"/>
</dbReference>
<name>A0A423PFD0_9GAMM</name>
<evidence type="ECO:0000256" key="3">
    <source>
        <dbReference type="ARBA" id="ARBA00022452"/>
    </source>
</evidence>
<keyword evidence="3 7" id="KW-1134">Transmembrane beta strand</keyword>
<keyword evidence="4 7" id="KW-0812">Transmembrane</keyword>
<keyword evidence="2 7" id="KW-0813">Transport</keyword>
<dbReference type="Proteomes" id="UP000283993">
    <property type="component" value="Unassembled WGS sequence"/>
</dbReference>
<evidence type="ECO:0000256" key="1">
    <source>
        <dbReference type="ARBA" id="ARBA00004571"/>
    </source>
</evidence>
<evidence type="ECO:0000256" key="5">
    <source>
        <dbReference type="ARBA" id="ARBA00023136"/>
    </source>
</evidence>
<evidence type="ECO:0000256" key="4">
    <source>
        <dbReference type="ARBA" id="ARBA00022692"/>
    </source>
</evidence>
<dbReference type="InterPro" id="IPR012910">
    <property type="entry name" value="Plug_dom"/>
</dbReference>
<evidence type="ECO:0000313" key="10">
    <source>
        <dbReference type="Proteomes" id="UP000283993"/>
    </source>
</evidence>
<proteinExistence type="inferred from homology"/>
<comment type="subcellular location">
    <subcellularLocation>
        <location evidence="1 7">Cell outer membrane</location>
        <topology evidence="1 7">Multi-pass membrane protein</topology>
    </subcellularLocation>
</comment>
<keyword evidence="10" id="KW-1185">Reference proteome</keyword>
<reference evidence="9 10" key="1">
    <citation type="submission" date="2013-10" db="EMBL/GenBank/DDBJ databases">
        <title>Salinisphaera orenii MK-B5 Genome Sequencing.</title>
        <authorList>
            <person name="Lai Q."/>
            <person name="Li C."/>
            <person name="Shao Z."/>
        </authorList>
    </citation>
    <scope>NUCLEOTIDE SEQUENCE [LARGE SCALE GENOMIC DNA]</scope>
    <source>
        <strain evidence="9 10">MK-B5</strain>
    </source>
</reference>
<dbReference type="EMBL" id="AYKH01000043">
    <property type="protein sequence ID" value="ROO24298.1"/>
    <property type="molecule type" value="Genomic_DNA"/>
</dbReference>
<dbReference type="InterPro" id="IPR039426">
    <property type="entry name" value="TonB-dep_rcpt-like"/>
</dbReference>
<protein>
    <recommendedName>
        <fullName evidence="8">TonB-dependent receptor plug domain-containing protein</fullName>
    </recommendedName>
</protein>
<dbReference type="GO" id="GO:0009279">
    <property type="term" value="C:cell outer membrane"/>
    <property type="evidence" value="ECO:0007669"/>
    <property type="project" value="UniProtKB-SubCell"/>
</dbReference>
<dbReference type="InterPro" id="IPR037066">
    <property type="entry name" value="Plug_dom_sf"/>
</dbReference>
<gene>
    <name evidence="9" type="ORF">SAOR_15600</name>
</gene>